<dbReference type="GO" id="GO:0003700">
    <property type="term" value="F:DNA-binding transcription factor activity"/>
    <property type="evidence" value="ECO:0007669"/>
    <property type="project" value="InterPro"/>
</dbReference>
<keyword evidence="5" id="KW-0238">DNA-binding</keyword>
<name>A0A645C7Z4_9ZZZZ</name>
<dbReference type="GO" id="GO:0045892">
    <property type="term" value="P:negative regulation of DNA-templated transcription"/>
    <property type="evidence" value="ECO:0007669"/>
    <property type="project" value="TreeGrafter"/>
</dbReference>
<evidence type="ECO:0000256" key="5">
    <source>
        <dbReference type="ARBA" id="ARBA00023125"/>
    </source>
</evidence>
<dbReference type="PANTHER" id="PTHR33202:SF8">
    <property type="entry name" value="PEROXIDE-RESPONSIVE REPRESSOR PERR"/>
    <property type="match status" value="1"/>
</dbReference>
<dbReference type="EMBL" id="VSSQ01024191">
    <property type="protein sequence ID" value="MPM71563.1"/>
    <property type="molecule type" value="Genomic_DNA"/>
</dbReference>
<dbReference type="GO" id="GO:0000976">
    <property type="term" value="F:transcription cis-regulatory region binding"/>
    <property type="evidence" value="ECO:0007669"/>
    <property type="project" value="TreeGrafter"/>
</dbReference>
<reference evidence="7" key="1">
    <citation type="submission" date="2019-08" db="EMBL/GenBank/DDBJ databases">
        <authorList>
            <person name="Kucharzyk K."/>
            <person name="Murdoch R.W."/>
            <person name="Higgins S."/>
            <person name="Loffler F."/>
        </authorList>
    </citation>
    <scope>NUCLEOTIDE SEQUENCE</scope>
</reference>
<evidence type="ECO:0000256" key="2">
    <source>
        <dbReference type="ARBA" id="ARBA00022491"/>
    </source>
</evidence>
<dbReference type="SUPFAM" id="SSF46785">
    <property type="entry name" value="Winged helix' DNA-binding domain"/>
    <property type="match status" value="1"/>
</dbReference>
<keyword evidence="6" id="KW-0804">Transcription</keyword>
<dbReference type="GO" id="GO:1900376">
    <property type="term" value="P:regulation of secondary metabolite biosynthetic process"/>
    <property type="evidence" value="ECO:0007669"/>
    <property type="project" value="TreeGrafter"/>
</dbReference>
<keyword evidence="3" id="KW-0862">Zinc</keyword>
<evidence type="ECO:0000256" key="4">
    <source>
        <dbReference type="ARBA" id="ARBA00023015"/>
    </source>
</evidence>
<evidence type="ECO:0000256" key="3">
    <source>
        <dbReference type="ARBA" id="ARBA00022833"/>
    </source>
</evidence>
<evidence type="ECO:0000256" key="6">
    <source>
        <dbReference type="ARBA" id="ARBA00023163"/>
    </source>
</evidence>
<gene>
    <name evidence="7" type="primary">perR_34</name>
    <name evidence="7" type="ORF">SDC9_118530</name>
</gene>
<accession>A0A645C7Z4</accession>
<comment type="caution">
    <text evidence="7">The sequence shown here is derived from an EMBL/GenBank/DDBJ whole genome shotgun (WGS) entry which is preliminary data.</text>
</comment>
<comment type="similarity">
    <text evidence="1">Belongs to the Fur family.</text>
</comment>
<evidence type="ECO:0000256" key="1">
    <source>
        <dbReference type="ARBA" id="ARBA00007957"/>
    </source>
</evidence>
<dbReference type="PANTHER" id="PTHR33202">
    <property type="entry name" value="ZINC UPTAKE REGULATION PROTEIN"/>
    <property type="match status" value="1"/>
</dbReference>
<dbReference type="InterPro" id="IPR002481">
    <property type="entry name" value="FUR"/>
</dbReference>
<dbReference type="Gene3D" id="1.10.10.10">
    <property type="entry name" value="Winged helix-like DNA-binding domain superfamily/Winged helix DNA-binding domain"/>
    <property type="match status" value="1"/>
</dbReference>
<keyword evidence="4" id="KW-0805">Transcription regulation</keyword>
<dbReference type="GO" id="GO:0008270">
    <property type="term" value="F:zinc ion binding"/>
    <property type="evidence" value="ECO:0007669"/>
    <property type="project" value="TreeGrafter"/>
</dbReference>
<organism evidence="7">
    <name type="scientific">bioreactor metagenome</name>
    <dbReference type="NCBI Taxonomy" id="1076179"/>
    <lineage>
        <taxon>unclassified sequences</taxon>
        <taxon>metagenomes</taxon>
        <taxon>ecological metagenomes</taxon>
    </lineage>
</organism>
<dbReference type="InterPro" id="IPR036390">
    <property type="entry name" value="WH_DNA-bd_sf"/>
</dbReference>
<dbReference type="Gene3D" id="3.30.1490.190">
    <property type="match status" value="1"/>
</dbReference>
<dbReference type="InterPro" id="IPR036388">
    <property type="entry name" value="WH-like_DNA-bd_sf"/>
</dbReference>
<protein>
    <submittedName>
        <fullName evidence="7">Transcriptional regulator PerR</fullName>
    </submittedName>
</protein>
<dbReference type="AlphaFoldDB" id="A0A645C7Z4"/>
<dbReference type="CDD" id="cd07153">
    <property type="entry name" value="Fur_like"/>
    <property type="match status" value="1"/>
</dbReference>
<evidence type="ECO:0000313" key="7">
    <source>
        <dbReference type="EMBL" id="MPM71563.1"/>
    </source>
</evidence>
<proteinExistence type="inferred from homology"/>
<dbReference type="Pfam" id="PF01475">
    <property type="entry name" value="FUR"/>
    <property type="match status" value="1"/>
</dbReference>
<sequence>MWTISEGINILRGRGAKITAQRIAILKQLEGRTDHPSADTLYKELAVDYPTMSVATVYSTAQLLADAGLIKILSIDDKRVYFDPTTSTHGHFLCRKCGKLVDLDIDEEGFFKSASTAQNSIAQIDNAEVFLYGLCTDCFSKK</sequence>
<keyword evidence="2" id="KW-0678">Repressor</keyword>
<dbReference type="InterPro" id="IPR043135">
    <property type="entry name" value="Fur_C"/>
</dbReference>